<organism evidence="1 2">
    <name type="scientific">Brevibacillus thermoruber</name>
    <dbReference type="NCBI Taxonomy" id="33942"/>
    <lineage>
        <taxon>Bacteria</taxon>
        <taxon>Bacillati</taxon>
        <taxon>Bacillota</taxon>
        <taxon>Bacilli</taxon>
        <taxon>Bacillales</taxon>
        <taxon>Paenibacillaceae</taxon>
        <taxon>Brevibacillus</taxon>
    </lineage>
</organism>
<dbReference type="AlphaFoldDB" id="A0A9X3TNP4"/>
<dbReference type="PANTHER" id="PTHR30531:SF12">
    <property type="entry name" value="FLAGELLAR BIOSYNTHETIC PROTEIN FLHB"/>
    <property type="match status" value="1"/>
</dbReference>
<dbReference type="RefSeq" id="WP_029100193.1">
    <property type="nucleotide sequence ID" value="NZ_JAPYYP010000004.1"/>
</dbReference>
<dbReference type="Proteomes" id="UP001151071">
    <property type="component" value="Unassembled WGS sequence"/>
</dbReference>
<dbReference type="GO" id="GO:0005886">
    <property type="term" value="C:plasma membrane"/>
    <property type="evidence" value="ECO:0007669"/>
    <property type="project" value="TreeGrafter"/>
</dbReference>
<dbReference type="GO" id="GO:0009306">
    <property type="term" value="P:protein secretion"/>
    <property type="evidence" value="ECO:0007669"/>
    <property type="project" value="InterPro"/>
</dbReference>
<comment type="caution">
    <text evidence="1">The sequence shown here is derived from an EMBL/GenBank/DDBJ whole genome shotgun (WGS) entry which is preliminary data.</text>
</comment>
<dbReference type="Gene3D" id="3.40.1690.10">
    <property type="entry name" value="secretion proteins EscU"/>
    <property type="match status" value="1"/>
</dbReference>
<protein>
    <submittedName>
        <fullName evidence="1">EscU/YscU/HrcU family type III secretion system export apparatus switch protein</fullName>
    </submittedName>
</protein>
<dbReference type="Pfam" id="PF01312">
    <property type="entry name" value="Bac_export_2"/>
    <property type="match status" value="1"/>
</dbReference>
<accession>A0A9X3TNP4</accession>
<sequence length="97" mass="10707">MNNASDANVKRKQAVALRYQAKTMEAPVVVAKGKGYVAENILKTAKENGIPVQEDPSLVEVLGKLDLNQQIPPELYQVVAEVLAFVYRLDKGGRNKR</sequence>
<evidence type="ECO:0000313" key="1">
    <source>
        <dbReference type="EMBL" id="MDA5107861.1"/>
    </source>
</evidence>
<gene>
    <name evidence="1" type="ORF">O3V59_05790</name>
</gene>
<evidence type="ECO:0000313" key="2">
    <source>
        <dbReference type="Proteomes" id="UP001151071"/>
    </source>
</evidence>
<keyword evidence="2" id="KW-1185">Reference proteome</keyword>
<name>A0A9X3TNP4_9BACL</name>
<proteinExistence type="predicted"/>
<dbReference type="SUPFAM" id="SSF160544">
    <property type="entry name" value="EscU C-terminal domain-like"/>
    <property type="match status" value="1"/>
</dbReference>
<dbReference type="PANTHER" id="PTHR30531">
    <property type="entry name" value="FLAGELLAR BIOSYNTHETIC PROTEIN FLHB"/>
    <property type="match status" value="1"/>
</dbReference>
<dbReference type="EMBL" id="JAPYYP010000004">
    <property type="protein sequence ID" value="MDA5107861.1"/>
    <property type="molecule type" value="Genomic_DNA"/>
</dbReference>
<dbReference type="InterPro" id="IPR029025">
    <property type="entry name" value="T3SS_substrate_exporter_C"/>
</dbReference>
<dbReference type="InterPro" id="IPR006135">
    <property type="entry name" value="T3SS_substrate_exporter"/>
</dbReference>
<reference evidence="1" key="1">
    <citation type="submission" date="2022-12" db="EMBL/GenBank/DDBJ databases">
        <title>Draft genome sequence of the thermophilic strain Brevibacillus thermoruber HT42, isolated from Los Humeros, Puebla, Mexico, with biotechnological potential.</title>
        <authorList>
            <person name="Lara Sanchez J."/>
            <person name="Solis Palacios R."/>
            <person name="Bustos Baena A.S."/>
            <person name="Ruz Baez A.E."/>
            <person name="Espinosa Luna G."/>
            <person name="Oliart Ros R.M."/>
        </authorList>
    </citation>
    <scope>NUCLEOTIDE SEQUENCE</scope>
    <source>
        <strain evidence="1">HT42</strain>
    </source>
</reference>